<evidence type="ECO:0000256" key="1">
    <source>
        <dbReference type="SAM" id="SignalP"/>
    </source>
</evidence>
<dbReference type="RefSeq" id="WP_376921225.1">
    <property type="nucleotide sequence ID" value="NZ_JBHRSW010000047.1"/>
</dbReference>
<dbReference type="EMBL" id="JBHRSW010000047">
    <property type="protein sequence ID" value="MFC3123107.1"/>
    <property type="molecule type" value="Genomic_DNA"/>
</dbReference>
<reference evidence="4" key="1">
    <citation type="journal article" date="2019" name="Int. J. Syst. Evol. Microbiol.">
        <title>The Global Catalogue of Microorganisms (GCM) 10K type strain sequencing project: providing services to taxonomists for standard genome sequencing and annotation.</title>
        <authorList>
            <consortium name="The Broad Institute Genomics Platform"/>
            <consortium name="The Broad Institute Genome Sequencing Center for Infectious Disease"/>
            <person name="Wu L."/>
            <person name="Ma J."/>
        </authorList>
    </citation>
    <scope>NUCLEOTIDE SEQUENCE [LARGE SCALE GENOMIC DNA]</scope>
    <source>
        <strain evidence="4">KCTC 52473</strain>
    </source>
</reference>
<dbReference type="InterPro" id="IPR005586">
    <property type="entry name" value="ABC_trans_aux"/>
</dbReference>
<keyword evidence="4" id="KW-1185">Reference proteome</keyword>
<sequence length="195" mass="21922">MNKPTNASLLPSLILLATIFCGLAACSSAPSSDLQQHYYVFDANPLPQVNRIPDNANVIEIRSVKLPRYLNGDQLVMQAKDHRFIKANYHSWADNLHAAIKRALINDINQLEGKYFAVNSCENCKQLSVYIEHFYPSEEGLLLLSGYLAVTQPNGVSSIRHFYNKSQLREAGYANAVKQMREQIRVLASEINQTP</sequence>
<comment type="caution">
    <text evidence="3">The sequence shown here is derived from an EMBL/GenBank/DDBJ whole genome shotgun (WGS) entry which is preliminary data.</text>
</comment>
<evidence type="ECO:0000313" key="3">
    <source>
        <dbReference type="EMBL" id="MFC3123107.1"/>
    </source>
</evidence>
<evidence type="ECO:0000313" key="4">
    <source>
        <dbReference type="Proteomes" id="UP001595478"/>
    </source>
</evidence>
<organism evidence="3 4">
    <name type="scientific">Agaribacter flavus</name>
    <dbReference type="NCBI Taxonomy" id="1902781"/>
    <lineage>
        <taxon>Bacteria</taxon>
        <taxon>Pseudomonadati</taxon>
        <taxon>Pseudomonadota</taxon>
        <taxon>Gammaproteobacteria</taxon>
        <taxon>Alteromonadales</taxon>
        <taxon>Alteromonadaceae</taxon>
        <taxon>Agaribacter</taxon>
    </lineage>
</organism>
<feature type="signal peptide" evidence="1">
    <location>
        <begin position="1"/>
        <end position="24"/>
    </location>
</feature>
<evidence type="ECO:0000259" key="2">
    <source>
        <dbReference type="Pfam" id="PF03886"/>
    </source>
</evidence>
<name>A0ABV7FRX6_9ALTE</name>
<dbReference type="PROSITE" id="PS51257">
    <property type="entry name" value="PROKAR_LIPOPROTEIN"/>
    <property type="match status" value="1"/>
</dbReference>
<protein>
    <submittedName>
        <fullName evidence="3">Membrane integrity-associated transporter subunit PqiC</fullName>
    </submittedName>
</protein>
<dbReference type="SUPFAM" id="SSF159594">
    <property type="entry name" value="XCC0632-like"/>
    <property type="match status" value="1"/>
</dbReference>
<feature type="domain" description="ABC-type transport auxiliary lipoprotein component" evidence="2">
    <location>
        <begin position="39"/>
        <end position="191"/>
    </location>
</feature>
<dbReference type="Pfam" id="PF03886">
    <property type="entry name" value="ABC_trans_aux"/>
    <property type="match status" value="1"/>
</dbReference>
<feature type="chain" id="PRO_5047381045" evidence="1">
    <location>
        <begin position="25"/>
        <end position="195"/>
    </location>
</feature>
<dbReference type="Gene3D" id="3.40.50.10610">
    <property type="entry name" value="ABC-type transport auxiliary lipoprotein component"/>
    <property type="match status" value="1"/>
</dbReference>
<gene>
    <name evidence="3" type="ORF">ACFOHL_15910</name>
</gene>
<accession>A0ABV7FRX6</accession>
<dbReference type="Proteomes" id="UP001595478">
    <property type="component" value="Unassembled WGS sequence"/>
</dbReference>
<proteinExistence type="predicted"/>
<keyword evidence="1" id="KW-0732">Signal</keyword>